<dbReference type="NCBIfam" id="TIGR01189">
    <property type="entry name" value="ccmA"/>
    <property type="match status" value="1"/>
</dbReference>
<dbReference type="NCBIfam" id="NF010061">
    <property type="entry name" value="PRK13538.1"/>
    <property type="match status" value="1"/>
</dbReference>
<evidence type="ECO:0000256" key="1">
    <source>
        <dbReference type="ARBA" id="ARBA00022448"/>
    </source>
</evidence>
<dbReference type="PROSITE" id="PS50893">
    <property type="entry name" value="ABC_TRANSPORTER_2"/>
    <property type="match status" value="1"/>
</dbReference>
<dbReference type="InterPro" id="IPR003593">
    <property type="entry name" value="AAA+_ATPase"/>
</dbReference>
<feature type="domain" description="ABC transporter" evidence="7">
    <location>
        <begin position="20"/>
        <end position="222"/>
    </location>
</feature>
<dbReference type="InterPro" id="IPR017871">
    <property type="entry name" value="ABC_transporter-like_CS"/>
</dbReference>
<dbReference type="EC" id="3.6.3.41" evidence="8"/>
<keyword evidence="1" id="KW-0813">Transport</keyword>
<dbReference type="EMBL" id="CP017916">
    <property type="protein sequence ID" value="ARP37617.1"/>
    <property type="molecule type" value="Genomic_DNA"/>
</dbReference>
<dbReference type="SUPFAM" id="SSF52540">
    <property type="entry name" value="P-loop containing nucleoside triphosphate hydrolases"/>
    <property type="match status" value="1"/>
</dbReference>
<keyword evidence="8" id="KW-0378">Hydrolase</keyword>
<evidence type="ECO:0000313" key="8">
    <source>
        <dbReference type="EMBL" id="ARP37617.1"/>
    </source>
</evidence>
<dbReference type="InterPro" id="IPR027417">
    <property type="entry name" value="P-loop_NTPase"/>
</dbReference>
<evidence type="ECO:0000256" key="3">
    <source>
        <dbReference type="ARBA" id="ARBA00022748"/>
    </source>
</evidence>
<keyword evidence="2" id="KW-0547">Nucleotide-binding</keyword>
<reference evidence="8 9" key="1">
    <citation type="submission" date="2016-10" db="EMBL/GenBank/DDBJ databases">
        <title>The High Quality Genome of Vibrio splendidus K08M4.</title>
        <authorList>
            <person name="Wendling C."/>
            <person name="Chibani C.M."/>
            <person name="Hertel R."/>
            <person name="Sproer C."/>
            <person name="Bunk B."/>
            <person name="Overmann J."/>
            <person name="Roth O."/>
            <person name="Liesegang H."/>
        </authorList>
    </citation>
    <scope>NUCLEOTIDE SEQUENCE [LARGE SCALE GENOMIC DNA]</scope>
    <source>
        <strain evidence="8 9">K08M4</strain>
    </source>
</reference>
<dbReference type="AlphaFoldDB" id="A0AA34XMQ8"/>
<evidence type="ECO:0000256" key="6">
    <source>
        <dbReference type="ARBA" id="ARBA00023136"/>
    </source>
</evidence>
<dbReference type="Pfam" id="PF00005">
    <property type="entry name" value="ABC_tran"/>
    <property type="match status" value="1"/>
</dbReference>
<proteinExistence type="predicted"/>
<dbReference type="InterPro" id="IPR003439">
    <property type="entry name" value="ABC_transporter-like_ATP-bd"/>
</dbReference>
<dbReference type="GO" id="GO:0016887">
    <property type="term" value="F:ATP hydrolysis activity"/>
    <property type="evidence" value="ECO:0007669"/>
    <property type="project" value="InterPro"/>
</dbReference>
<keyword evidence="3" id="KW-0201">Cytochrome c-type biogenesis</keyword>
<dbReference type="PANTHER" id="PTHR43499">
    <property type="entry name" value="ABC TRANSPORTER I FAMILY MEMBER 1"/>
    <property type="match status" value="1"/>
</dbReference>
<accession>A0AA34XMQ8</accession>
<organism evidence="8 9">
    <name type="scientific">Vibrio syngnathi</name>
    <dbReference type="NCBI Taxonomy" id="3034029"/>
    <lineage>
        <taxon>Bacteria</taxon>
        <taxon>Pseudomonadati</taxon>
        <taxon>Pseudomonadota</taxon>
        <taxon>Gammaproteobacteria</taxon>
        <taxon>Vibrionales</taxon>
        <taxon>Vibrionaceae</taxon>
        <taxon>Vibrio</taxon>
    </lineage>
</organism>
<dbReference type="GO" id="GO:0022857">
    <property type="term" value="F:transmembrane transporter activity"/>
    <property type="evidence" value="ECO:0007669"/>
    <property type="project" value="InterPro"/>
</dbReference>
<dbReference type="SMART" id="SM00382">
    <property type="entry name" value="AAA"/>
    <property type="match status" value="1"/>
</dbReference>
<evidence type="ECO:0000256" key="2">
    <source>
        <dbReference type="ARBA" id="ARBA00022741"/>
    </source>
</evidence>
<keyword evidence="9" id="KW-1185">Reference proteome</keyword>
<dbReference type="Proteomes" id="UP000194136">
    <property type="component" value="Chromosome 1"/>
</dbReference>
<keyword evidence="5" id="KW-1278">Translocase</keyword>
<dbReference type="KEGG" id="vsy:K08M4_08540"/>
<dbReference type="PROSITE" id="PS00211">
    <property type="entry name" value="ABC_TRANSPORTER_1"/>
    <property type="match status" value="1"/>
</dbReference>
<dbReference type="InterPro" id="IPR005895">
    <property type="entry name" value="ABC_transptr_haem_export_CcmA"/>
</dbReference>
<keyword evidence="4 8" id="KW-0067">ATP-binding</keyword>
<evidence type="ECO:0000313" key="9">
    <source>
        <dbReference type="Proteomes" id="UP000194136"/>
    </source>
</evidence>
<sequence length="223" mass="24815">MTLLVCYYSPLITRLNLPMLEVSNLTAIRDDRVLFESLSFQLKPGELVQVEGRNGTGKTTLLRIITGLGDRDDGTISWDGESIESSRDVYHQNLLFLGHQTGVKRELSAYENLSFYQSIHSSGTSKEELYNALAQVGLAGREDVPAGQLSAGQQRRVALARLWLSKQMLWILDEPLTAIDKQGVKVLESLFSQHADNGGIVLLTTHQDMFADSPKLRKIKLGE</sequence>
<keyword evidence="6" id="KW-0472">Membrane</keyword>
<gene>
    <name evidence="8" type="primary">ccmA</name>
    <name evidence="8" type="ORF">K08M4_08540</name>
</gene>
<evidence type="ECO:0000256" key="5">
    <source>
        <dbReference type="ARBA" id="ARBA00022967"/>
    </source>
</evidence>
<evidence type="ECO:0000256" key="4">
    <source>
        <dbReference type="ARBA" id="ARBA00022840"/>
    </source>
</evidence>
<evidence type="ECO:0000259" key="7">
    <source>
        <dbReference type="PROSITE" id="PS50893"/>
    </source>
</evidence>
<dbReference type="PANTHER" id="PTHR43499:SF1">
    <property type="entry name" value="ABC TRANSPORTER I FAMILY MEMBER 1"/>
    <property type="match status" value="1"/>
</dbReference>
<dbReference type="Gene3D" id="3.40.50.300">
    <property type="entry name" value="P-loop containing nucleotide triphosphate hydrolases"/>
    <property type="match status" value="1"/>
</dbReference>
<dbReference type="GO" id="GO:0017004">
    <property type="term" value="P:cytochrome complex assembly"/>
    <property type="evidence" value="ECO:0007669"/>
    <property type="project" value="UniProtKB-KW"/>
</dbReference>
<dbReference type="GO" id="GO:0005524">
    <property type="term" value="F:ATP binding"/>
    <property type="evidence" value="ECO:0007669"/>
    <property type="project" value="UniProtKB-KW"/>
</dbReference>
<protein>
    <submittedName>
        <fullName evidence="8">Cytochrome c biogenesis ATP-binding export protein CcmA</fullName>
        <ecNumber evidence="8">3.6.3.41</ecNumber>
    </submittedName>
</protein>
<dbReference type="CDD" id="cd03231">
    <property type="entry name" value="ABC_CcmA_heme_exporter"/>
    <property type="match status" value="1"/>
</dbReference>
<name>A0AA34XMQ8_9VIBR</name>